<keyword evidence="2" id="KW-1185">Reference proteome</keyword>
<organism evidence="1 2">
    <name type="scientific">Halarchaeum acidiphilum MH1-52-1</name>
    <dbReference type="NCBI Taxonomy" id="1261545"/>
    <lineage>
        <taxon>Archaea</taxon>
        <taxon>Methanobacteriati</taxon>
        <taxon>Methanobacteriota</taxon>
        <taxon>Stenosarchaea group</taxon>
        <taxon>Halobacteria</taxon>
        <taxon>Halobacteriales</taxon>
        <taxon>Halobacteriaceae</taxon>
    </lineage>
</organism>
<accession>U3A1P2</accession>
<dbReference type="Proteomes" id="UP000016986">
    <property type="component" value="Unassembled WGS sequence"/>
</dbReference>
<dbReference type="AlphaFoldDB" id="U3A1P2"/>
<evidence type="ECO:0000313" key="2">
    <source>
        <dbReference type="Proteomes" id="UP000016986"/>
    </source>
</evidence>
<gene>
    <name evidence="1" type="ORF">MBEHAL_0329</name>
</gene>
<reference evidence="1 2" key="1">
    <citation type="submission" date="2013-09" db="EMBL/GenBank/DDBJ databases">
        <title>Whole genome sequencing of Halarchaeum acidiphilum strain MH1-52-1.</title>
        <authorList>
            <person name="Shimane Y."/>
            <person name="Minegishi H."/>
            <person name="Nishi S."/>
            <person name="Echigo A."/>
            <person name="Shuto A."/>
            <person name="Konishi M."/>
            <person name="Ito T."/>
            <person name="Ohkuma M."/>
            <person name="Ohta Y."/>
            <person name="Nagano Y."/>
            <person name="Tsubouchi T."/>
            <person name="Mori K."/>
            <person name="Usui K."/>
            <person name="Kamekura M."/>
            <person name="Usami R."/>
            <person name="Takaki Y."/>
            <person name="Hatada Y."/>
        </authorList>
    </citation>
    <scope>NUCLEOTIDE SEQUENCE [LARGE SCALE GENOMIC DNA]</scope>
    <source>
        <strain evidence="1 2">JCM 16109</strain>
    </source>
</reference>
<evidence type="ECO:0000313" key="1">
    <source>
        <dbReference type="EMBL" id="GAD51569.1"/>
    </source>
</evidence>
<dbReference type="EMBL" id="BATA01000004">
    <property type="protein sequence ID" value="GAD51569.1"/>
    <property type="molecule type" value="Genomic_DNA"/>
</dbReference>
<proteinExistence type="predicted"/>
<protein>
    <submittedName>
        <fullName evidence="1">Uncharacterized protein</fullName>
    </submittedName>
</protein>
<sequence>MRGTLAGTRKRHRSALASVGRSENSLGSWLIIGNYFV</sequence>
<name>U3A1P2_9EURY</name>
<comment type="caution">
    <text evidence="1">The sequence shown here is derived from an EMBL/GenBank/DDBJ whole genome shotgun (WGS) entry which is preliminary data.</text>
</comment>